<gene>
    <name evidence="1" type="ORF">NSJP_3964</name>
</gene>
<reference evidence="1 2" key="1">
    <citation type="submission" date="2017-03" db="EMBL/GenBank/DDBJ databases">
        <authorList>
            <person name="Afonso C.L."/>
            <person name="Miller P.J."/>
            <person name="Scott M.A."/>
            <person name="Spackman E."/>
            <person name="Goraichik I."/>
            <person name="Dimitrov K.M."/>
            <person name="Suarez D.L."/>
            <person name="Swayne D.E."/>
        </authorList>
    </citation>
    <scope>NUCLEOTIDE SEQUENCE [LARGE SCALE GENOMIC DNA]</scope>
    <source>
        <strain evidence="1">Genome sequencing of Nitrospira japonica strain NJ11</strain>
    </source>
</reference>
<proteinExistence type="predicted"/>
<dbReference type="Proteomes" id="UP000192042">
    <property type="component" value="Chromosome I"/>
</dbReference>
<protein>
    <submittedName>
        <fullName evidence="1">Uncharacterized protein</fullName>
    </submittedName>
</protein>
<sequence length="67" mass="7737">MRMRLKLGPSLDSAPQGQVRLRVLLLVLRDHGLQGGHHLLLYGSFSINFVRGRRLLRFGTVSDRRLW</sequence>
<dbReference type="KEGG" id="nja:NSJP_3964"/>
<organism evidence="1 2">
    <name type="scientific">Nitrospira japonica</name>
    <dbReference type="NCBI Taxonomy" id="1325564"/>
    <lineage>
        <taxon>Bacteria</taxon>
        <taxon>Pseudomonadati</taxon>
        <taxon>Nitrospirota</taxon>
        <taxon>Nitrospiria</taxon>
        <taxon>Nitrospirales</taxon>
        <taxon>Nitrospiraceae</taxon>
        <taxon>Nitrospira</taxon>
    </lineage>
</organism>
<dbReference type="AlphaFoldDB" id="A0A1W1IB39"/>
<evidence type="ECO:0000313" key="2">
    <source>
        <dbReference type="Proteomes" id="UP000192042"/>
    </source>
</evidence>
<evidence type="ECO:0000313" key="1">
    <source>
        <dbReference type="EMBL" id="SLM50131.1"/>
    </source>
</evidence>
<dbReference type="EMBL" id="LT828648">
    <property type="protein sequence ID" value="SLM50131.1"/>
    <property type="molecule type" value="Genomic_DNA"/>
</dbReference>
<accession>A0A1W1IB39</accession>
<name>A0A1W1IB39_9BACT</name>
<keyword evidence="2" id="KW-1185">Reference proteome</keyword>